<evidence type="ECO:0000313" key="3">
    <source>
        <dbReference type="EMBL" id="OQS54001.1"/>
    </source>
</evidence>
<keyword evidence="2" id="KW-0732">Signal</keyword>
<name>A0A1W0E453_9MICR</name>
<evidence type="ECO:0000313" key="4">
    <source>
        <dbReference type="Proteomes" id="UP000192758"/>
    </source>
</evidence>
<feature type="compositionally biased region" description="Polar residues" evidence="1">
    <location>
        <begin position="19"/>
        <end position="39"/>
    </location>
</feature>
<keyword evidence="4" id="KW-1185">Reference proteome</keyword>
<accession>A0A1W0E453</accession>
<sequence>MFFNYFLIVFCTLSKMYNPSDSTNSSEEPSGSLQTTPNNPEKPIDRIYKKSKRQRKEGRSTPPTDKQRANLKEASKKYQEKLLQQLKKEEDPGKDKEGENELKSCESSSTSHKSITLSCEDISEDEGKND</sequence>
<feature type="compositionally biased region" description="Basic and acidic residues" evidence="1">
    <location>
        <begin position="65"/>
        <end position="104"/>
    </location>
</feature>
<comment type="caution">
    <text evidence="3">The sequence shown here is derived from an EMBL/GenBank/DDBJ whole genome shotgun (WGS) entry which is preliminary data.</text>
</comment>
<protein>
    <submittedName>
        <fullName evidence="3">Uncharacterized protein</fullName>
    </submittedName>
</protein>
<feature type="chain" id="PRO_5012822638" evidence="2">
    <location>
        <begin position="23"/>
        <end position="130"/>
    </location>
</feature>
<evidence type="ECO:0000256" key="1">
    <source>
        <dbReference type="SAM" id="MobiDB-lite"/>
    </source>
</evidence>
<dbReference type="Proteomes" id="UP000192758">
    <property type="component" value="Unassembled WGS sequence"/>
</dbReference>
<proteinExistence type="predicted"/>
<dbReference type="EMBL" id="MNPJ01000023">
    <property type="protein sequence ID" value="OQS54001.1"/>
    <property type="molecule type" value="Genomic_DNA"/>
</dbReference>
<dbReference type="AlphaFoldDB" id="A0A1W0E453"/>
<gene>
    <name evidence="3" type="ORF">EHP00_517</name>
</gene>
<feature type="compositionally biased region" description="Low complexity" evidence="1">
    <location>
        <begin position="105"/>
        <end position="119"/>
    </location>
</feature>
<organism evidence="3 4">
    <name type="scientific">Ecytonucleospora hepatopenaei</name>
    <dbReference type="NCBI Taxonomy" id="646526"/>
    <lineage>
        <taxon>Eukaryota</taxon>
        <taxon>Fungi</taxon>
        <taxon>Fungi incertae sedis</taxon>
        <taxon>Microsporidia</taxon>
        <taxon>Enterocytozoonidae</taxon>
        <taxon>Ecytonucleospora</taxon>
    </lineage>
</organism>
<reference evidence="3 4" key="1">
    <citation type="journal article" date="2017" name="Environ. Microbiol.">
        <title>Decay of the glycolytic pathway and adaptation to intranuclear parasitism within Enterocytozoonidae microsporidia.</title>
        <authorList>
            <person name="Wiredu Boakye D."/>
            <person name="Jaroenlak P."/>
            <person name="Prachumwat A."/>
            <person name="Williams T.A."/>
            <person name="Bateman K.S."/>
            <person name="Itsathitphaisarn O."/>
            <person name="Sritunyalucksana K."/>
            <person name="Paszkiewicz K.H."/>
            <person name="Moore K.A."/>
            <person name="Stentiford G.D."/>
            <person name="Williams B.A."/>
        </authorList>
    </citation>
    <scope>NUCLEOTIDE SEQUENCE [LARGE SCALE GENOMIC DNA]</scope>
    <source>
        <strain evidence="3 4">TH1</strain>
    </source>
</reference>
<feature type="signal peptide" evidence="2">
    <location>
        <begin position="1"/>
        <end position="22"/>
    </location>
</feature>
<evidence type="ECO:0000256" key="2">
    <source>
        <dbReference type="SAM" id="SignalP"/>
    </source>
</evidence>
<dbReference type="VEuPathDB" id="MicrosporidiaDB:EHP00_517"/>
<feature type="region of interest" description="Disordered" evidence="1">
    <location>
        <begin position="19"/>
        <end position="130"/>
    </location>
</feature>